<comment type="subcellular location">
    <subcellularLocation>
        <location evidence="1">Membrane</location>
    </subcellularLocation>
</comment>
<reference evidence="6 9" key="2">
    <citation type="submission" date="2020-03" db="EMBL/GenBank/DDBJ databases">
        <title>Screen low temperature-resistant strains for efficient degradation of petroleum hydrocarbons under the low temperature.</title>
        <authorList>
            <person name="Wang Y."/>
            <person name="Chen J."/>
        </authorList>
    </citation>
    <scope>NUCLEOTIDE SEQUENCE [LARGE SCALE GENOMIC DNA]</scope>
    <source>
        <strain evidence="6 9">KB1</strain>
    </source>
</reference>
<organism evidence="5 8">
    <name type="scientific">Rhodococcus erythropolis</name>
    <name type="common">Arthrobacter picolinophilus</name>
    <dbReference type="NCBI Taxonomy" id="1833"/>
    <lineage>
        <taxon>Bacteria</taxon>
        <taxon>Bacillati</taxon>
        <taxon>Actinomycetota</taxon>
        <taxon>Actinomycetes</taxon>
        <taxon>Mycobacteriales</taxon>
        <taxon>Nocardiaceae</taxon>
        <taxon>Rhodococcus</taxon>
        <taxon>Rhodococcus erythropolis group</taxon>
    </lineage>
</organism>
<accession>A0A0C3ADM3</accession>
<reference evidence="5 8" key="1">
    <citation type="journal article" date="2017" name="Poromechanics V (2013)">
        <title>Genomic Characterization of the Arsenic-Tolerant Actinobacterium, &lt;i&gt;Rhodococcus erythropolis&lt;/i&gt; S43.</title>
        <authorList>
            <person name="Retamal-Morales G."/>
            <person name="Mehnert M."/>
            <person name="Schwabe R."/>
            <person name="Tischler D."/>
            <person name="Schloemann M."/>
            <person name="Levican G.J."/>
        </authorList>
    </citation>
    <scope>NUCLEOTIDE SEQUENCE [LARGE SCALE GENOMIC DNA]</scope>
    <source>
        <strain evidence="5 8">S43</strain>
    </source>
</reference>
<name>A0A0C3ADM3_RHOER</name>
<evidence type="ECO:0000256" key="1">
    <source>
        <dbReference type="ARBA" id="ARBA00004370"/>
    </source>
</evidence>
<evidence type="ECO:0000256" key="2">
    <source>
        <dbReference type="ARBA" id="ARBA00023136"/>
    </source>
</evidence>
<evidence type="ECO:0000256" key="4">
    <source>
        <dbReference type="SAM" id="Phobius"/>
    </source>
</evidence>
<sequence>MAHGDNALLDEAEAEVAEHPTSPSLLRRLKEPRNALISLIAVALVAALVVLGFQMYSANQEDTLRQEALDTARDYSTIMSSFDYQNLDANKDSIASMSTDEFAGTYRTMVDSLREVVAGGQGQASATATDVGIESLDNSSAKVLVFVDQQAKNVAAPEGNTQKYRMVVSLVRSDDRWLVSNVETK</sequence>
<dbReference type="Proteomes" id="UP000325576">
    <property type="component" value="Unassembled WGS sequence"/>
</dbReference>
<evidence type="ECO:0000313" key="9">
    <source>
        <dbReference type="Proteomes" id="UP000502345"/>
    </source>
</evidence>
<dbReference type="EMBL" id="MRBO01000319">
    <property type="protein sequence ID" value="KAB2585495.1"/>
    <property type="molecule type" value="Genomic_DNA"/>
</dbReference>
<dbReference type="RefSeq" id="WP_019746957.1">
    <property type="nucleotide sequence ID" value="NZ_BHXB01000001.1"/>
</dbReference>
<dbReference type="Proteomes" id="UP001230933">
    <property type="component" value="Chromosome"/>
</dbReference>
<keyword evidence="4" id="KW-1133">Transmembrane helix</keyword>
<dbReference type="EMBL" id="CP124545">
    <property type="protein sequence ID" value="WGV50490.1"/>
    <property type="molecule type" value="Genomic_DNA"/>
</dbReference>
<reference evidence="7" key="3">
    <citation type="submission" date="2023-08" db="EMBL/GenBank/DDBJ databases">
        <title>Isolation and Characterization of Rhodococcus erythropolis MGMM8.</title>
        <authorList>
            <person name="Diabankana R.G.C."/>
            <person name="Afordoanyi D.M."/>
            <person name="Validov S.Z."/>
        </authorList>
    </citation>
    <scope>NUCLEOTIDE SEQUENCE</scope>
    <source>
        <strain evidence="7">MGMM8</strain>
    </source>
</reference>
<evidence type="ECO:0000313" key="6">
    <source>
        <dbReference type="EMBL" id="QIP38213.1"/>
    </source>
</evidence>
<dbReference type="PANTHER" id="PTHR37042:SF4">
    <property type="entry name" value="OUTER MEMBRANE PROTEIN RV1973"/>
    <property type="match status" value="1"/>
</dbReference>
<dbReference type="EMBL" id="CP050124">
    <property type="protein sequence ID" value="QIP38213.1"/>
    <property type="molecule type" value="Genomic_DNA"/>
</dbReference>
<proteinExistence type="predicted"/>
<evidence type="ECO:0000313" key="7">
    <source>
        <dbReference type="EMBL" id="WGV50490.1"/>
    </source>
</evidence>
<evidence type="ECO:0000313" key="8">
    <source>
        <dbReference type="Proteomes" id="UP000325576"/>
    </source>
</evidence>
<keyword evidence="4" id="KW-0812">Transmembrane</keyword>
<dbReference type="AlphaFoldDB" id="A0A0C3ADM3"/>
<evidence type="ECO:0000256" key="3">
    <source>
        <dbReference type="SAM" id="MobiDB-lite"/>
    </source>
</evidence>
<dbReference type="Proteomes" id="UP000502345">
    <property type="component" value="Chromosome"/>
</dbReference>
<gene>
    <name evidence="5" type="ORF">BS297_10075</name>
    <name evidence="6" type="ORF">G9444_0969</name>
    <name evidence="7" type="ORF">QIE55_04470</name>
</gene>
<evidence type="ECO:0000313" key="5">
    <source>
        <dbReference type="EMBL" id="KAB2585495.1"/>
    </source>
</evidence>
<feature type="region of interest" description="Disordered" evidence="3">
    <location>
        <begin position="1"/>
        <end position="22"/>
    </location>
</feature>
<feature type="transmembrane region" description="Helical" evidence="4">
    <location>
        <begin position="35"/>
        <end position="56"/>
    </location>
</feature>
<dbReference type="GO" id="GO:0016020">
    <property type="term" value="C:membrane"/>
    <property type="evidence" value="ECO:0007669"/>
    <property type="project" value="UniProtKB-SubCell"/>
</dbReference>
<dbReference type="PANTHER" id="PTHR37042">
    <property type="entry name" value="OUTER MEMBRANE PROTEIN RV1973"/>
    <property type="match status" value="1"/>
</dbReference>
<keyword evidence="2 4" id="KW-0472">Membrane</keyword>
<protein>
    <submittedName>
        <fullName evidence="5">Mce associated protein mas1a</fullName>
    </submittedName>
</protein>